<reference evidence="3" key="1">
    <citation type="journal article" date="2010" name="Nat. Biotechnol.">
        <title>Draft genome sequence of the oilseed species Ricinus communis.</title>
        <authorList>
            <person name="Chan A.P."/>
            <person name="Crabtree J."/>
            <person name="Zhao Q."/>
            <person name="Lorenzi H."/>
            <person name="Orvis J."/>
            <person name="Puiu D."/>
            <person name="Melake-Berhan A."/>
            <person name="Jones K.M."/>
            <person name="Redman J."/>
            <person name="Chen G."/>
            <person name="Cahoon E.B."/>
            <person name="Gedil M."/>
            <person name="Stanke M."/>
            <person name="Haas B.J."/>
            <person name="Wortman J.R."/>
            <person name="Fraser-Liggett C.M."/>
            <person name="Ravel J."/>
            <person name="Rabinowicz P.D."/>
        </authorList>
    </citation>
    <scope>NUCLEOTIDE SEQUENCE [LARGE SCALE GENOMIC DNA]</scope>
    <source>
        <strain evidence="3">cv. Hale</strain>
    </source>
</reference>
<proteinExistence type="predicted"/>
<evidence type="ECO:0008006" key="4">
    <source>
        <dbReference type="Google" id="ProtNLM"/>
    </source>
</evidence>
<feature type="region of interest" description="Disordered" evidence="1">
    <location>
        <begin position="101"/>
        <end position="130"/>
    </location>
</feature>
<gene>
    <name evidence="2" type="ORF">RCOM_0537790</name>
</gene>
<dbReference type="PANTHER" id="PTHR34222">
    <property type="entry name" value="GAG_PRE-INTEGRS DOMAIN-CONTAINING PROTEIN"/>
    <property type="match status" value="1"/>
</dbReference>
<evidence type="ECO:0000256" key="1">
    <source>
        <dbReference type="SAM" id="MobiDB-lite"/>
    </source>
</evidence>
<name>B9SVI8_RICCO</name>
<feature type="compositionally biased region" description="Polar residues" evidence="1">
    <location>
        <begin position="104"/>
        <end position="130"/>
    </location>
</feature>
<keyword evidence="3" id="KW-1185">Reference proteome</keyword>
<dbReference type="Proteomes" id="UP000008311">
    <property type="component" value="Unassembled WGS sequence"/>
</dbReference>
<evidence type="ECO:0000313" key="2">
    <source>
        <dbReference type="EMBL" id="EEF32369.1"/>
    </source>
</evidence>
<sequence>MWSTLSRRFSQPDDSRIYQLQHMLCSVSQGTNSVDAYFIELNSIWKELHNFIPLPHCLCGSSMAVKKGPSSDVICAYCKKPGHTKDKCYKLIECPPDFKFTKPRASNSQQATTSYSNSGIPNTSAYSTKP</sequence>
<dbReference type="EMBL" id="EQ974169">
    <property type="protein sequence ID" value="EEF32369.1"/>
    <property type="molecule type" value="Genomic_DNA"/>
</dbReference>
<dbReference type="AlphaFoldDB" id="B9SVI8"/>
<accession>B9SVI8</accession>
<dbReference type="PANTHER" id="PTHR34222:SF97">
    <property type="entry name" value="CATALYTIC REGION, PUTATIVE-RELATED"/>
    <property type="match status" value="1"/>
</dbReference>
<organism evidence="2 3">
    <name type="scientific">Ricinus communis</name>
    <name type="common">Castor bean</name>
    <dbReference type="NCBI Taxonomy" id="3988"/>
    <lineage>
        <taxon>Eukaryota</taxon>
        <taxon>Viridiplantae</taxon>
        <taxon>Streptophyta</taxon>
        <taxon>Embryophyta</taxon>
        <taxon>Tracheophyta</taxon>
        <taxon>Spermatophyta</taxon>
        <taxon>Magnoliopsida</taxon>
        <taxon>eudicotyledons</taxon>
        <taxon>Gunneridae</taxon>
        <taxon>Pentapetalae</taxon>
        <taxon>rosids</taxon>
        <taxon>fabids</taxon>
        <taxon>Malpighiales</taxon>
        <taxon>Euphorbiaceae</taxon>
        <taxon>Acalyphoideae</taxon>
        <taxon>Acalypheae</taxon>
        <taxon>Ricinus</taxon>
    </lineage>
</organism>
<protein>
    <recommendedName>
        <fullName evidence="4">Retrotransposon gag domain-containing protein</fullName>
    </recommendedName>
</protein>
<evidence type="ECO:0000313" key="3">
    <source>
        <dbReference type="Proteomes" id="UP000008311"/>
    </source>
</evidence>
<dbReference type="InParanoid" id="B9SVI8"/>